<reference evidence="2" key="1">
    <citation type="submission" date="2019-04" db="EMBL/GenBank/DDBJ databases">
        <authorList>
            <person name="Alioto T."/>
            <person name="Alioto T."/>
        </authorList>
    </citation>
    <scope>NUCLEOTIDE SEQUENCE [LARGE SCALE GENOMIC DNA]</scope>
</reference>
<feature type="compositionally biased region" description="Gly residues" evidence="1">
    <location>
        <begin position="84"/>
        <end position="97"/>
    </location>
</feature>
<feature type="compositionally biased region" description="Basic residues" evidence="1">
    <location>
        <begin position="18"/>
        <end position="30"/>
    </location>
</feature>
<evidence type="ECO:0000256" key="1">
    <source>
        <dbReference type="SAM" id="MobiDB-lite"/>
    </source>
</evidence>
<gene>
    <name evidence="2" type="ORF">MONAX_5E042834</name>
</gene>
<dbReference type="AlphaFoldDB" id="A0A5E4A0I8"/>
<sequence>MEPGFSDRDPVFRDRYPGTRHGRSGQSRRPRRDDVNVGLPSPSSVGSPAPPVSSDPTPKFRSETLRGPAGAPRSLPPPPRADSGGCGHDAAGPGGGCPPCHAIGRAPAHQQAGPVGSVLTDHASVLVVGLTPGVADTPVQEGVPHGSCHEVDVAGVVEGRQVSQGPRDTEDVRSGQVHPLTLIPGGRDEPERVGRPPVSMGHVPRPEHDPYMGPGTVSYRSVRNVVGRVS</sequence>
<keyword evidence="3" id="KW-1185">Reference proteome</keyword>
<feature type="compositionally biased region" description="Basic and acidic residues" evidence="1">
    <location>
        <begin position="1"/>
        <end position="17"/>
    </location>
</feature>
<name>A0A5E4A0I8_MARMO</name>
<accession>A0A5E4A0I8</accession>
<comment type="caution">
    <text evidence="2">The sequence shown here is derived from an EMBL/GenBank/DDBJ whole genome shotgun (WGS) entry which is preliminary data.</text>
</comment>
<protein>
    <submittedName>
        <fullName evidence="2">Uncharacterized protein</fullName>
    </submittedName>
</protein>
<organism evidence="2 3">
    <name type="scientific">Marmota monax</name>
    <name type="common">Woodchuck</name>
    <dbReference type="NCBI Taxonomy" id="9995"/>
    <lineage>
        <taxon>Eukaryota</taxon>
        <taxon>Metazoa</taxon>
        <taxon>Chordata</taxon>
        <taxon>Craniata</taxon>
        <taxon>Vertebrata</taxon>
        <taxon>Euteleostomi</taxon>
        <taxon>Mammalia</taxon>
        <taxon>Eutheria</taxon>
        <taxon>Euarchontoglires</taxon>
        <taxon>Glires</taxon>
        <taxon>Rodentia</taxon>
        <taxon>Sciuromorpha</taxon>
        <taxon>Sciuridae</taxon>
        <taxon>Xerinae</taxon>
        <taxon>Marmotini</taxon>
        <taxon>Marmota</taxon>
    </lineage>
</organism>
<evidence type="ECO:0000313" key="2">
    <source>
        <dbReference type="EMBL" id="VTJ50728.1"/>
    </source>
</evidence>
<proteinExistence type="predicted"/>
<dbReference type="EMBL" id="CABDUW010000001">
    <property type="protein sequence ID" value="VTJ50728.1"/>
    <property type="molecule type" value="Genomic_DNA"/>
</dbReference>
<evidence type="ECO:0000313" key="3">
    <source>
        <dbReference type="Proteomes" id="UP000335636"/>
    </source>
</evidence>
<feature type="region of interest" description="Disordered" evidence="1">
    <location>
        <begin position="164"/>
        <end position="218"/>
    </location>
</feature>
<dbReference type="Proteomes" id="UP000335636">
    <property type="component" value="Unassembled WGS sequence"/>
</dbReference>
<feature type="region of interest" description="Disordered" evidence="1">
    <location>
        <begin position="1"/>
        <end position="104"/>
    </location>
</feature>